<keyword evidence="5" id="KW-0862">Zinc</keyword>
<feature type="domain" description="Peptidase M14" evidence="9">
    <location>
        <begin position="33"/>
        <end position="299"/>
    </location>
</feature>
<keyword evidence="3" id="KW-0645">Protease</keyword>
<dbReference type="GO" id="GO:0006508">
    <property type="term" value="P:proteolysis"/>
    <property type="evidence" value="ECO:0007669"/>
    <property type="project" value="UniProtKB-KW"/>
</dbReference>
<sequence length="301" mass="33152">MNKLIIVIVVIVVAGTSIYFVVKDFPTRINVTENRNVGTTTPSTDNEIDEVEKNPGESVIGQSVESRDITAYHFGTGETRLLFVGGIHGGYSWNTVLVAYELMDYLKTNPSVIPANIKVTVIPVLNPDGLERVVGTASRFTPRDVPVSSAATIIGRFNANNVDLNRNFDCDWQTTGTWQNRTVSGGSKAFSEPESQAIKNYVEVNRPAAVVTWYSAAGGVYASNCHNGISPETRAITKEYADASGYKAYDDFDFYEITGDMVNWLAKNNIPAISVLLTNHTDTEWTKNQKGIKALLEYYTK</sequence>
<keyword evidence="4" id="KW-0378">Hydrolase</keyword>
<dbReference type="Gene3D" id="3.40.630.10">
    <property type="entry name" value="Zn peptidases"/>
    <property type="match status" value="1"/>
</dbReference>
<evidence type="ECO:0000256" key="6">
    <source>
        <dbReference type="ARBA" id="ARBA00023049"/>
    </source>
</evidence>
<evidence type="ECO:0000256" key="5">
    <source>
        <dbReference type="ARBA" id="ARBA00022833"/>
    </source>
</evidence>
<comment type="cofactor">
    <cofactor evidence="1">
        <name>Zn(2+)</name>
        <dbReference type="ChEBI" id="CHEBI:29105"/>
    </cofactor>
</comment>
<dbReference type="PANTHER" id="PTHR11705:SF143">
    <property type="entry name" value="SLL0236 PROTEIN"/>
    <property type="match status" value="1"/>
</dbReference>
<keyword evidence="6" id="KW-0482">Metalloprotease</keyword>
<feature type="compositionally biased region" description="Polar residues" evidence="8">
    <location>
        <begin position="35"/>
        <end position="45"/>
    </location>
</feature>
<dbReference type="GO" id="GO:0004181">
    <property type="term" value="F:metallocarboxypeptidase activity"/>
    <property type="evidence" value="ECO:0007669"/>
    <property type="project" value="InterPro"/>
</dbReference>
<comment type="caution">
    <text evidence="7">Lacks conserved residue(s) required for the propagation of feature annotation.</text>
</comment>
<evidence type="ECO:0000256" key="1">
    <source>
        <dbReference type="ARBA" id="ARBA00001947"/>
    </source>
</evidence>
<name>A0A1G2T3C1_9BACT</name>
<organism evidence="10 11">
    <name type="scientific">Candidatus Zambryskibacteria bacterium RIFCSPHIGHO2_01_FULL_46_30</name>
    <dbReference type="NCBI Taxonomy" id="1802739"/>
    <lineage>
        <taxon>Bacteria</taxon>
        <taxon>Candidatus Zambryskiibacteriota</taxon>
    </lineage>
</organism>
<dbReference type="Pfam" id="PF00246">
    <property type="entry name" value="Peptidase_M14"/>
    <property type="match status" value="1"/>
</dbReference>
<proteinExistence type="inferred from homology"/>
<evidence type="ECO:0000256" key="8">
    <source>
        <dbReference type="SAM" id="MobiDB-lite"/>
    </source>
</evidence>
<evidence type="ECO:0000256" key="2">
    <source>
        <dbReference type="ARBA" id="ARBA00005988"/>
    </source>
</evidence>
<comment type="caution">
    <text evidence="10">The sequence shown here is derived from an EMBL/GenBank/DDBJ whole genome shotgun (WGS) entry which is preliminary data.</text>
</comment>
<evidence type="ECO:0000256" key="7">
    <source>
        <dbReference type="PROSITE-ProRule" id="PRU01379"/>
    </source>
</evidence>
<gene>
    <name evidence="10" type="ORF">A2665_00980</name>
</gene>
<dbReference type="PROSITE" id="PS52035">
    <property type="entry name" value="PEPTIDASE_M14"/>
    <property type="match status" value="1"/>
</dbReference>
<protein>
    <recommendedName>
        <fullName evidence="9">Peptidase M14 domain-containing protein</fullName>
    </recommendedName>
</protein>
<evidence type="ECO:0000256" key="4">
    <source>
        <dbReference type="ARBA" id="ARBA00022801"/>
    </source>
</evidence>
<dbReference type="Proteomes" id="UP000177746">
    <property type="component" value="Unassembled WGS sequence"/>
</dbReference>
<dbReference type="PANTHER" id="PTHR11705">
    <property type="entry name" value="PROTEASE FAMILY M14 CARBOXYPEPTIDASE A,B"/>
    <property type="match status" value="1"/>
</dbReference>
<evidence type="ECO:0000313" key="10">
    <source>
        <dbReference type="EMBL" id="OHA91790.1"/>
    </source>
</evidence>
<evidence type="ECO:0000313" key="11">
    <source>
        <dbReference type="Proteomes" id="UP000177746"/>
    </source>
</evidence>
<dbReference type="GO" id="GO:0008270">
    <property type="term" value="F:zinc ion binding"/>
    <property type="evidence" value="ECO:0007669"/>
    <property type="project" value="InterPro"/>
</dbReference>
<dbReference type="AlphaFoldDB" id="A0A1G2T3C1"/>
<feature type="region of interest" description="Disordered" evidence="8">
    <location>
        <begin position="35"/>
        <end position="56"/>
    </location>
</feature>
<dbReference type="SUPFAM" id="SSF53187">
    <property type="entry name" value="Zn-dependent exopeptidases"/>
    <property type="match status" value="1"/>
</dbReference>
<evidence type="ECO:0000259" key="9">
    <source>
        <dbReference type="PROSITE" id="PS52035"/>
    </source>
</evidence>
<dbReference type="SMART" id="SM00631">
    <property type="entry name" value="Zn_pept"/>
    <property type="match status" value="1"/>
</dbReference>
<comment type="similarity">
    <text evidence="2 7">Belongs to the peptidase M14 family.</text>
</comment>
<evidence type="ECO:0000256" key="3">
    <source>
        <dbReference type="ARBA" id="ARBA00022670"/>
    </source>
</evidence>
<dbReference type="GO" id="GO:0005615">
    <property type="term" value="C:extracellular space"/>
    <property type="evidence" value="ECO:0007669"/>
    <property type="project" value="TreeGrafter"/>
</dbReference>
<dbReference type="EMBL" id="MHVI01000011">
    <property type="protein sequence ID" value="OHA91790.1"/>
    <property type="molecule type" value="Genomic_DNA"/>
</dbReference>
<accession>A0A1G2T3C1</accession>
<reference evidence="10 11" key="1">
    <citation type="journal article" date="2016" name="Nat. Commun.">
        <title>Thousands of microbial genomes shed light on interconnected biogeochemical processes in an aquifer system.</title>
        <authorList>
            <person name="Anantharaman K."/>
            <person name="Brown C.T."/>
            <person name="Hug L.A."/>
            <person name="Sharon I."/>
            <person name="Castelle C.J."/>
            <person name="Probst A.J."/>
            <person name="Thomas B.C."/>
            <person name="Singh A."/>
            <person name="Wilkins M.J."/>
            <person name="Karaoz U."/>
            <person name="Brodie E.L."/>
            <person name="Williams K.H."/>
            <person name="Hubbard S.S."/>
            <person name="Banfield J.F."/>
        </authorList>
    </citation>
    <scope>NUCLEOTIDE SEQUENCE [LARGE SCALE GENOMIC DNA]</scope>
</reference>
<dbReference type="InterPro" id="IPR000834">
    <property type="entry name" value="Peptidase_M14"/>
</dbReference>